<dbReference type="InterPro" id="IPR007055">
    <property type="entry name" value="BON_dom"/>
</dbReference>
<feature type="domain" description="BON" evidence="2">
    <location>
        <begin position="149"/>
        <end position="217"/>
    </location>
</feature>
<dbReference type="Pfam" id="PF04972">
    <property type="entry name" value="BON"/>
    <property type="match status" value="3"/>
</dbReference>
<sequence length="222" mass="24227">MKTDLEIQKNVIDQLRWQPSLDAAEIGVSVKNGIVTLSGLVNSYPKKLAAEKAAKKVSGVKAIAEDIIVHVYPEKQKTDTELAEAVANALEWHSAVATEKIKIKVEDGFVTLSGEVDWSYERTMAVHAIENLAGVRMVVNTITIKARPITEDIIKKIGSAFQRHASIDSEKVKVSVSGNKVTLSGTVRSWSEREDAEDAAWAASGVSQVINNLVVEEEEYAL</sequence>
<dbReference type="Gene3D" id="3.30.1340.30">
    <property type="match status" value="3"/>
</dbReference>
<dbReference type="EMBL" id="FUZA01000001">
    <property type="protein sequence ID" value="SKB43320.1"/>
    <property type="molecule type" value="Genomic_DNA"/>
</dbReference>
<dbReference type="PROSITE" id="PS50914">
    <property type="entry name" value="BON"/>
    <property type="match status" value="3"/>
</dbReference>
<evidence type="ECO:0000313" key="3">
    <source>
        <dbReference type="EMBL" id="SKB43320.1"/>
    </source>
</evidence>
<feature type="domain" description="BON" evidence="2">
    <location>
        <begin position="78"/>
        <end position="146"/>
    </location>
</feature>
<dbReference type="Proteomes" id="UP000190897">
    <property type="component" value="Unassembled WGS sequence"/>
</dbReference>
<dbReference type="InterPro" id="IPR014004">
    <property type="entry name" value="Transpt-assoc_nodulatn_dom_bac"/>
</dbReference>
<protein>
    <submittedName>
        <fullName evidence="3">Osmotically-inducible protein OsmY, contains BON domain</fullName>
    </submittedName>
</protein>
<keyword evidence="1" id="KW-0732">Signal</keyword>
<dbReference type="PANTHER" id="PTHR34606">
    <property type="entry name" value="BON DOMAIN-CONTAINING PROTEIN"/>
    <property type="match status" value="1"/>
</dbReference>
<evidence type="ECO:0000259" key="2">
    <source>
        <dbReference type="PROSITE" id="PS50914"/>
    </source>
</evidence>
<dbReference type="AlphaFoldDB" id="A0A1T5B8L3"/>
<keyword evidence="4" id="KW-1185">Reference proteome</keyword>
<proteinExistence type="predicted"/>
<dbReference type="STRING" id="651661.SAMN05660293_00097"/>
<evidence type="ECO:0000256" key="1">
    <source>
        <dbReference type="ARBA" id="ARBA00022729"/>
    </source>
</evidence>
<feature type="domain" description="BON" evidence="2">
    <location>
        <begin position="3"/>
        <end position="71"/>
    </location>
</feature>
<dbReference type="PANTHER" id="PTHR34606:SF4">
    <property type="entry name" value="OUTER MEMBRANE LIPOPROTEIN DOLP"/>
    <property type="match status" value="1"/>
</dbReference>
<dbReference type="OrthoDB" id="870892at2"/>
<organism evidence="3 4">
    <name type="scientific">Dyadobacter psychrophilus</name>
    <dbReference type="NCBI Taxonomy" id="651661"/>
    <lineage>
        <taxon>Bacteria</taxon>
        <taxon>Pseudomonadati</taxon>
        <taxon>Bacteroidota</taxon>
        <taxon>Cytophagia</taxon>
        <taxon>Cytophagales</taxon>
        <taxon>Spirosomataceae</taxon>
        <taxon>Dyadobacter</taxon>
    </lineage>
</organism>
<dbReference type="SMART" id="SM00749">
    <property type="entry name" value="BON"/>
    <property type="match status" value="3"/>
</dbReference>
<name>A0A1T5B8L3_9BACT</name>
<evidence type="ECO:0000313" key="4">
    <source>
        <dbReference type="Proteomes" id="UP000190897"/>
    </source>
</evidence>
<gene>
    <name evidence="3" type="ORF">SAMN05660293_00097</name>
</gene>
<reference evidence="4" key="1">
    <citation type="submission" date="2017-02" db="EMBL/GenBank/DDBJ databases">
        <authorList>
            <person name="Varghese N."/>
            <person name="Submissions S."/>
        </authorList>
    </citation>
    <scope>NUCLEOTIDE SEQUENCE [LARGE SCALE GENOMIC DNA]</scope>
    <source>
        <strain evidence="4">DSM 22270</strain>
    </source>
</reference>
<dbReference type="InterPro" id="IPR051686">
    <property type="entry name" value="Lipoprotein_DolP"/>
</dbReference>
<accession>A0A1T5B8L3</accession>
<dbReference type="RefSeq" id="WP_082212725.1">
    <property type="nucleotide sequence ID" value="NZ_FUZA01000001.1"/>
</dbReference>